<evidence type="ECO:0000259" key="1">
    <source>
        <dbReference type="PROSITE" id="PS50943"/>
    </source>
</evidence>
<dbReference type="CDD" id="cd00093">
    <property type="entry name" value="HTH_XRE"/>
    <property type="match status" value="1"/>
</dbReference>
<dbReference type="InterPro" id="IPR010982">
    <property type="entry name" value="Lambda_DNA-bd_dom_sf"/>
</dbReference>
<dbReference type="SMART" id="SM00530">
    <property type="entry name" value="HTH_XRE"/>
    <property type="match status" value="1"/>
</dbReference>
<accession>A0A370I8X9</accession>
<dbReference type="Gene3D" id="1.10.260.40">
    <property type="entry name" value="lambda repressor-like DNA-binding domains"/>
    <property type="match status" value="1"/>
</dbReference>
<name>A0A370I8X9_9NOCA</name>
<keyword evidence="3" id="KW-1185">Reference proteome</keyword>
<reference evidence="2 3" key="1">
    <citation type="submission" date="2018-07" db="EMBL/GenBank/DDBJ databases">
        <title>Genomic Encyclopedia of Type Strains, Phase IV (KMG-IV): sequencing the most valuable type-strain genomes for metagenomic binning, comparative biology and taxonomic classification.</title>
        <authorList>
            <person name="Goeker M."/>
        </authorList>
    </citation>
    <scope>NUCLEOTIDE SEQUENCE [LARGE SCALE GENOMIC DNA]</scope>
    <source>
        <strain evidence="2 3">DSM 44290</strain>
    </source>
</reference>
<dbReference type="GO" id="GO:0003677">
    <property type="term" value="F:DNA binding"/>
    <property type="evidence" value="ECO:0007669"/>
    <property type="project" value="InterPro"/>
</dbReference>
<protein>
    <submittedName>
        <fullName evidence="2">Transcriptional regulator with XRE-family HTH domain</fullName>
    </submittedName>
</protein>
<comment type="caution">
    <text evidence="2">The sequence shown here is derived from an EMBL/GenBank/DDBJ whole genome shotgun (WGS) entry which is preliminary data.</text>
</comment>
<sequence>MHRGPPPRIADPATLDRVLDDLAGRRTGERIQILRQRKGLTRPVLAGLVGMSASWLKGIERGTRLPPRLPQLVKLAEALAVGDVAVLAGIDMDLGGATSVPVASFARIPHDAVPAIREAVRDPLLVTPPGPVDVTALASRTSDAWRLWHRSSQHRTDVGRILPRLVTDARIAARTAEGPDRRAASAVLADVYALVQHEVVWASETDLIWTAADRAMSAAQDADTPAALASAGWTLGMVQRSVGDTDAALALALDVLALLEPRLEHVEDDVRGMYGALQLHAAVTVARDGREGDAWRHWDAARTTAIRLGDGYNHPWTMFGTSNVKLHAVSIAADLSKSSDVRNHAEDIDPDEIPSRERRGRLGVEIARSYHQRRDYAATLHWLEQAFDISTDSVRYSPTARQMTAETVDQGGALISRRARSLARSLGLPV</sequence>
<proteinExistence type="predicted"/>
<dbReference type="STRING" id="1210086.GCA_001613105_04738"/>
<evidence type="ECO:0000313" key="2">
    <source>
        <dbReference type="EMBL" id="RDI67159.1"/>
    </source>
</evidence>
<dbReference type="EMBL" id="QQBC01000003">
    <property type="protein sequence ID" value="RDI67159.1"/>
    <property type="molecule type" value="Genomic_DNA"/>
</dbReference>
<dbReference type="InterPro" id="IPR001387">
    <property type="entry name" value="Cro/C1-type_HTH"/>
</dbReference>
<evidence type="ECO:0000313" key="3">
    <source>
        <dbReference type="Proteomes" id="UP000254869"/>
    </source>
</evidence>
<feature type="domain" description="HTH cro/C1-type" evidence="1">
    <location>
        <begin position="31"/>
        <end position="87"/>
    </location>
</feature>
<dbReference type="PROSITE" id="PS50943">
    <property type="entry name" value="HTH_CROC1"/>
    <property type="match status" value="1"/>
</dbReference>
<dbReference type="Pfam" id="PF13560">
    <property type="entry name" value="HTH_31"/>
    <property type="match status" value="1"/>
</dbReference>
<dbReference type="SUPFAM" id="SSF47413">
    <property type="entry name" value="lambda repressor-like DNA-binding domains"/>
    <property type="match status" value="1"/>
</dbReference>
<organism evidence="2 3">
    <name type="scientific">Nocardia pseudobrasiliensis</name>
    <dbReference type="NCBI Taxonomy" id="45979"/>
    <lineage>
        <taxon>Bacteria</taxon>
        <taxon>Bacillati</taxon>
        <taxon>Actinomycetota</taxon>
        <taxon>Actinomycetes</taxon>
        <taxon>Mycobacteriales</taxon>
        <taxon>Nocardiaceae</taxon>
        <taxon>Nocardia</taxon>
    </lineage>
</organism>
<gene>
    <name evidence="2" type="ORF">DFR76_103230</name>
</gene>
<dbReference type="Proteomes" id="UP000254869">
    <property type="component" value="Unassembled WGS sequence"/>
</dbReference>
<dbReference type="AlphaFoldDB" id="A0A370I8X9"/>